<protein>
    <submittedName>
        <fullName evidence="1">RHTO0S02e12860g1_1</fullName>
    </submittedName>
</protein>
<evidence type="ECO:0000313" key="1">
    <source>
        <dbReference type="EMBL" id="CDR37276.1"/>
    </source>
</evidence>
<dbReference type="AlphaFoldDB" id="A0A061APG8"/>
<gene>
    <name evidence="1" type="ORF">RHTO0S_02e12860g</name>
</gene>
<dbReference type="EMBL" id="LK052937">
    <property type="protein sequence ID" value="CDR37276.1"/>
    <property type="molecule type" value="Genomic_DNA"/>
</dbReference>
<reference evidence="1" key="1">
    <citation type="journal article" date="2014" name="Genome Announc.">
        <title>Draft genome sequence of Rhodosporidium toruloides CECT1137, an oleaginous yeast of biotechnological interest.</title>
        <authorList>
            <person name="Morin N."/>
            <person name="Calcas X."/>
            <person name="Devillers H."/>
            <person name="Durrens P."/>
            <person name="Sherman D.J."/>
            <person name="Nicaud J.-M."/>
            <person name="Neuveglise C."/>
        </authorList>
    </citation>
    <scope>NUCLEOTIDE SEQUENCE</scope>
    <source>
        <strain evidence="1">CECT1137</strain>
    </source>
</reference>
<name>A0A061APG8_RHOTO</name>
<accession>A0A061APG8</accession>
<sequence length="214" mass="23486">MTKTLEHSALFGSSSQIGSAIPDAFLAPATPRSSSSETELRLAFSAGAVRHGSPSPPVDFRQRNTQLRVWNALTARDSRSPAFRSRARASEAERVAADFWYIIKLTQGASMCQRSSAGRYCSDSAFFLQAWVSSAAIQANRTTTCIPKSTLPFPPSTSPCWLARRQFRRWTSKELASEACNCEGRRCSLPAYARKALYLHLCLLATGICSILRG</sequence>
<organism evidence="1">
    <name type="scientific">Rhodotorula toruloides</name>
    <name type="common">Yeast</name>
    <name type="synonym">Rhodosporidium toruloides</name>
    <dbReference type="NCBI Taxonomy" id="5286"/>
    <lineage>
        <taxon>Eukaryota</taxon>
        <taxon>Fungi</taxon>
        <taxon>Dikarya</taxon>
        <taxon>Basidiomycota</taxon>
        <taxon>Pucciniomycotina</taxon>
        <taxon>Microbotryomycetes</taxon>
        <taxon>Sporidiobolales</taxon>
        <taxon>Sporidiobolaceae</taxon>
        <taxon>Rhodotorula</taxon>
    </lineage>
</organism>
<proteinExistence type="predicted"/>